<sequence>MYKPDFSYTHKRTRARTRARGGRGDGGGMRNVELTCLAPPPTRRRGSGCGQSCCRFLLPVPVADAVADAVADPVTGPVAGTVAGPVAATPPVNTAATTSISTPVPENPAFVTESPSTSVETVDTSAMLTNRINLRLNQSG</sequence>
<name>A0A9P3B4M9_9EURO</name>
<feature type="compositionally biased region" description="Basic residues" evidence="1">
    <location>
        <begin position="9"/>
        <end position="21"/>
    </location>
</feature>
<gene>
    <name evidence="2" type="ORF">Asppvi_003284</name>
</gene>
<proteinExistence type="predicted"/>
<evidence type="ECO:0000256" key="1">
    <source>
        <dbReference type="SAM" id="MobiDB-lite"/>
    </source>
</evidence>
<comment type="caution">
    <text evidence="2">The sequence shown here is derived from an EMBL/GenBank/DDBJ whole genome shotgun (WGS) entry which is preliminary data.</text>
</comment>
<organism evidence="2 3">
    <name type="scientific">Aspergillus pseudoviridinutans</name>
    <dbReference type="NCBI Taxonomy" id="1517512"/>
    <lineage>
        <taxon>Eukaryota</taxon>
        <taxon>Fungi</taxon>
        <taxon>Dikarya</taxon>
        <taxon>Ascomycota</taxon>
        <taxon>Pezizomycotina</taxon>
        <taxon>Eurotiomycetes</taxon>
        <taxon>Eurotiomycetidae</taxon>
        <taxon>Eurotiales</taxon>
        <taxon>Aspergillaceae</taxon>
        <taxon>Aspergillus</taxon>
        <taxon>Aspergillus subgen. Fumigati</taxon>
    </lineage>
</organism>
<keyword evidence="3" id="KW-1185">Reference proteome</keyword>
<evidence type="ECO:0000313" key="2">
    <source>
        <dbReference type="EMBL" id="GIJ84437.1"/>
    </source>
</evidence>
<dbReference type="GeneID" id="67001896"/>
<feature type="region of interest" description="Disordered" evidence="1">
    <location>
        <begin position="1"/>
        <end position="28"/>
    </location>
</feature>
<dbReference type="Proteomes" id="UP001043456">
    <property type="component" value="Unassembled WGS sequence"/>
</dbReference>
<accession>A0A9P3B4M9</accession>
<feature type="region of interest" description="Disordered" evidence="1">
    <location>
        <begin position="97"/>
        <end position="117"/>
    </location>
</feature>
<reference evidence="2 3" key="1">
    <citation type="submission" date="2018-10" db="EMBL/GenBank/DDBJ databases">
        <title>Pan-genome distribution and transcriptional activeness of fungal secondary metabolism genes in Aspergillus section Fumigati.</title>
        <authorList>
            <person name="Takahashi H."/>
            <person name="Umemura M."/>
            <person name="Ninomiya A."/>
            <person name="Kusuya Y."/>
            <person name="Urayama S."/>
            <person name="Shimizu M."/>
            <person name="Watanabe A."/>
            <person name="Kamei K."/>
            <person name="Yaguchi T."/>
            <person name="Hagiwara D."/>
        </authorList>
    </citation>
    <scope>NUCLEOTIDE SEQUENCE [LARGE SCALE GENOMIC DNA]</scope>
    <source>
        <strain evidence="2 3">IFM 55266</strain>
    </source>
</reference>
<dbReference type="EMBL" id="BHVY01000002">
    <property type="protein sequence ID" value="GIJ84437.1"/>
    <property type="molecule type" value="Genomic_DNA"/>
</dbReference>
<dbReference type="RefSeq" id="XP_043155184.1">
    <property type="nucleotide sequence ID" value="XM_043299249.1"/>
</dbReference>
<protein>
    <submittedName>
        <fullName evidence="2">Uncharacterized protein</fullName>
    </submittedName>
</protein>
<evidence type="ECO:0000313" key="3">
    <source>
        <dbReference type="Proteomes" id="UP001043456"/>
    </source>
</evidence>
<dbReference type="AlphaFoldDB" id="A0A9P3B4M9"/>